<protein>
    <submittedName>
        <fullName evidence="4">Phage major capsid protein, HK97 family</fullName>
    </submittedName>
</protein>
<dbReference type="Gene3D" id="3.30.2320.10">
    <property type="entry name" value="hypothetical protein PF0899 domain"/>
    <property type="match status" value="1"/>
</dbReference>
<dbReference type="Pfam" id="PF05065">
    <property type="entry name" value="Phage_capsid"/>
    <property type="match status" value="1"/>
</dbReference>
<proteinExistence type="predicted"/>
<reference evidence="4 5" key="1">
    <citation type="journal article" date="2011" name="Stand. Genomic Sci.">
        <title>Complete genome sequence of Parvibaculum lavamentivorans type strain (DS-1(T)).</title>
        <authorList>
            <person name="Schleheck D."/>
            <person name="Weiss M."/>
            <person name="Pitluck S."/>
            <person name="Bruce D."/>
            <person name="Land M.L."/>
            <person name="Han S."/>
            <person name="Saunders E."/>
            <person name="Tapia R."/>
            <person name="Detter C."/>
            <person name="Brettin T."/>
            <person name="Han J."/>
            <person name="Woyke T."/>
            <person name="Goodwin L."/>
            <person name="Pennacchio L."/>
            <person name="Nolan M."/>
            <person name="Cook A.M."/>
            <person name="Kjelleberg S."/>
            <person name="Thomas T."/>
        </authorList>
    </citation>
    <scope>NUCLEOTIDE SEQUENCE [LARGE SCALE GENOMIC DNA]</scope>
    <source>
        <strain evidence="5">DS-1 / DSM 13023 / NCIMB 13966</strain>
    </source>
</reference>
<dbReference type="InterPro" id="IPR054612">
    <property type="entry name" value="Phage_capsid-like_C"/>
</dbReference>
<dbReference type="OrthoDB" id="9786516at2"/>
<name>A7HRJ6_PARL1</name>
<comment type="subcellular location">
    <subcellularLocation>
        <location evidence="1">Virion</location>
    </subcellularLocation>
</comment>
<dbReference type="EMBL" id="CP000774">
    <property type="protein sequence ID" value="ABS62529.1"/>
    <property type="molecule type" value="Genomic_DNA"/>
</dbReference>
<keyword evidence="5" id="KW-1185">Reference proteome</keyword>
<organism evidence="4 5">
    <name type="scientific">Parvibaculum lavamentivorans (strain DS-1 / DSM 13023 / NCIMB 13966)</name>
    <dbReference type="NCBI Taxonomy" id="402881"/>
    <lineage>
        <taxon>Bacteria</taxon>
        <taxon>Pseudomonadati</taxon>
        <taxon>Pseudomonadota</taxon>
        <taxon>Alphaproteobacteria</taxon>
        <taxon>Hyphomicrobiales</taxon>
        <taxon>Parvibaculaceae</taxon>
        <taxon>Parvibaculum</taxon>
    </lineage>
</organism>
<dbReference type="NCBIfam" id="TIGR01554">
    <property type="entry name" value="major_cap_HK97"/>
    <property type="match status" value="1"/>
</dbReference>
<feature type="domain" description="Phage capsid-like C-terminal" evidence="3">
    <location>
        <begin position="148"/>
        <end position="433"/>
    </location>
</feature>
<dbReference type="STRING" id="402881.Plav_0906"/>
<gene>
    <name evidence="4" type="ordered locus">Plav_0906</name>
</gene>
<dbReference type="AlphaFoldDB" id="A7HRJ6"/>
<dbReference type="eggNOG" id="COG4653">
    <property type="taxonomic scope" value="Bacteria"/>
</dbReference>
<feature type="region of interest" description="Disordered" evidence="2">
    <location>
        <begin position="1"/>
        <end position="38"/>
    </location>
</feature>
<evidence type="ECO:0000256" key="1">
    <source>
        <dbReference type="ARBA" id="ARBA00004328"/>
    </source>
</evidence>
<evidence type="ECO:0000313" key="5">
    <source>
        <dbReference type="Proteomes" id="UP000006377"/>
    </source>
</evidence>
<evidence type="ECO:0000256" key="2">
    <source>
        <dbReference type="SAM" id="MobiDB-lite"/>
    </source>
</evidence>
<evidence type="ECO:0000313" key="4">
    <source>
        <dbReference type="EMBL" id="ABS62529.1"/>
    </source>
</evidence>
<dbReference type="SUPFAM" id="SSF56563">
    <property type="entry name" value="Major capsid protein gp5"/>
    <property type="match status" value="1"/>
</dbReference>
<dbReference type="Proteomes" id="UP000006377">
    <property type="component" value="Chromosome"/>
</dbReference>
<dbReference type="KEGG" id="pla:Plav_0906"/>
<dbReference type="HOGENOM" id="CLU_041417_0_0_5"/>
<dbReference type="InterPro" id="IPR024455">
    <property type="entry name" value="Phage_capsid"/>
</dbReference>
<dbReference type="RefSeq" id="WP_012109783.1">
    <property type="nucleotide sequence ID" value="NC_009719.1"/>
</dbReference>
<evidence type="ECO:0000259" key="3">
    <source>
        <dbReference type="Pfam" id="PF05065"/>
    </source>
</evidence>
<dbReference type="Gene3D" id="3.30.2400.10">
    <property type="entry name" value="Major capsid protein gp5"/>
    <property type="match status" value="1"/>
</dbReference>
<sequence>MSHWNDGVPRIGASLKKEPRAPETKSAETRSASAHEVREAMDEFLSSFEDFKSANDERLGELERKLTADVLTEEKVDRINRALDTQKKKMDELTLAAARPEIGGTRAGETYAGREHKRAFDRYVRKGEAHELRGLEAKALSVGSDPDGGYLVPVETEKLIDRIISEVSPIRAIAGIRQIGSASYKKPFAAGGMQTGWVGETEARPQTATPSLAEIEFPAMELYAMPAATPTLLDDAAVNIDQWLAEEVQTAFAEQEGAAFVIGDGVKKPRGFLDYDMVAENAWEWGKLGFIATGNAGGFPTSNPADKLIDLVYAVKAGYRANGRFVMNRSTQSSIRKFKDTDGNYLWQPAVAAGQPPTLLNYAVTEAEDMPSMEAGAPAVAFGDFRRGYLIVDRLGVRVLRDPYSAKPYVLFYTTKRVGGGVQNFEAIKLLKFQA</sequence>
<feature type="compositionally biased region" description="Basic and acidic residues" evidence="2">
    <location>
        <begin position="15"/>
        <end position="38"/>
    </location>
</feature>
<accession>A7HRJ6</accession>